<dbReference type="Proteomes" id="UP000464178">
    <property type="component" value="Chromosome"/>
</dbReference>
<reference evidence="1 2" key="1">
    <citation type="submission" date="2019-05" db="EMBL/GenBank/DDBJ databases">
        <authorList>
            <consortium name="Science for Life Laboratories"/>
        </authorList>
    </citation>
    <scope>NUCLEOTIDE SEQUENCE [LARGE SCALE GENOMIC DNA]</scope>
    <source>
        <strain evidence="1">Soil9</strain>
    </source>
</reference>
<evidence type="ECO:0000313" key="2">
    <source>
        <dbReference type="Proteomes" id="UP000464178"/>
    </source>
</evidence>
<proteinExistence type="predicted"/>
<dbReference type="KEGG" id="gms:SOIL9_20560"/>
<name>A0A6P2D2X3_9BACT</name>
<dbReference type="RefSeq" id="WP_162670048.1">
    <property type="nucleotide sequence ID" value="NZ_LR593886.1"/>
</dbReference>
<keyword evidence="2" id="KW-1185">Reference proteome</keyword>
<accession>A0A6P2D2X3</accession>
<evidence type="ECO:0000313" key="1">
    <source>
        <dbReference type="EMBL" id="VTR95658.1"/>
    </source>
</evidence>
<sequence length="186" mass="19237">MLTCLTLSLVLGAPVPPAGTPATMGPLPRLLEVKPDADGKITVPVTRAEKQQQQGGVIVIGINGNPNGGQAQLEIQQDVAKPVPLTEVKELKVYTADGKEVTVADATKRLAKGGTVVVSADGKKVDPRHLKLFRDDVLVLVSPELVAHGPNAMPGGNVVFPNLQFQVVPALPVAPAVPAVPPAPAK</sequence>
<dbReference type="AlphaFoldDB" id="A0A6P2D2X3"/>
<gene>
    <name evidence="1" type="ORF">SOIL9_20560</name>
</gene>
<dbReference type="EMBL" id="LR593886">
    <property type="protein sequence ID" value="VTR95658.1"/>
    <property type="molecule type" value="Genomic_DNA"/>
</dbReference>
<organism evidence="1 2">
    <name type="scientific">Gemmata massiliana</name>
    <dbReference type="NCBI Taxonomy" id="1210884"/>
    <lineage>
        <taxon>Bacteria</taxon>
        <taxon>Pseudomonadati</taxon>
        <taxon>Planctomycetota</taxon>
        <taxon>Planctomycetia</taxon>
        <taxon>Gemmatales</taxon>
        <taxon>Gemmataceae</taxon>
        <taxon>Gemmata</taxon>
    </lineage>
</organism>
<protein>
    <submittedName>
        <fullName evidence="1">Uncharacterized protein</fullName>
    </submittedName>
</protein>